<evidence type="ECO:0000313" key="2">
    <source>
        <dbReference type="EMBL" id="GIH83714.1"/>
    </source>
</evidence>
<proteinExistence type="predicted"/>
<feature type="region of interest" description="Disordered" evidence="1">
    <location>
        <begin position="42"/>
        <end position="71"/>
    </location>
</feature>
<dbReference type="Proteomes" id="UP000655044">
    <property type="component" value="Unassembled WGS sequence"/>
</dbReference>
<protein>
    <submittedName>
        <fullName evidence="2">Uncharacterized protein</fullName>
    </submittedName>
</protein>
<organism evidence="2 3">
    <name type="scientific">Planobispora rosea</name>
    <dbReference type="NCBI Taxonomy" id="35762"/>
    <lineage>
        <taxon>Bacteria</taxon>
        <taxon>Bacillati</taxon>
        <taxon>Actinomycetota</taxon>
        <taxon>Actinomycetes</taxon>
        <taxon>Streptosporangiales</taxon>
        <taxon>Streptosporangiaceae</taxon>
        <taxon>Planobispora</taxon>
    </lineage>
</organism>
<name>A0A8J3RYT4_PLARO</name>
<sequence length="71" mass="7924">MRWARNQGAAKPTRERCRISRAAEYLFAPELVVRGSILARWTPGDRDDAPRLSLESSNRAPESGVASLKDI</sequence>
<gene>
    <name evidence="2" type="ORF">Pro02_21220</name>
</gene>
<dbReference type="AlphaFoldDB" id="A0A8J3RYT4"/>
<comment type="caution">
    <text evidence="2">The sequence shown here is derived from an EMBL/GenBank/DDBJ whole genome shotgun (WGS) entry which is preliminary data.</text>
</comment>
<reference evidence="2" key="1">
    <citation type="submission" date="2021-01" db="EMBL/GenBank/DDBJ databases">
        <title>Whole genome shotgun sequence of Planobispora rosea NBRC 15558.</title>
        <authorList>
            <person name="Komaki H."/>
            <person name="Tamura T."/>
        </authorList>
    </citation>
    <scope>NUCLEOTIDE SEQUENCE</scope>
    <source>
        <strain evidence="2">NBRC 15558</strain>
    </source>
</reference>
<evidence type="ECO:0000313" key="3">
    <source>
        <dbReference type="Proteomes" id="UP000655044"/>
    </source>
</evidence>
<keyword evidence="3" id="KW-1185">Reference proteome</keyword>
<accession>A0A8J3RYT4</accession>
<evidence type="ECO:0000256" key="1">
    <source>
        <dbReference type="SAM" id="MobiDB-lite"/>
    </source>
</evidence>
<dbReference type="EMBL" id="BOOI01000017">
    <property type="protein sequence ID" value="GIH83714.1"/>
    <property type="molecule type" value="Genomic_DNA"/>
</dbReference>